<dbReference type="PROSITE" id="PS50164">
    <property type="entry name" value="GIY_YIG"/>
    <property type="match status" value="1"/>
</dbReference>
<dbReference type="InterPro" id="IPR050381">
    <property type="entry name" value="SLX1_endonuclease"/>
</dbReference>
<dbReference type="EMBL" id="JASCZI010212504">
    <property type="protein sequence ID" value="MED6199638.1"/>
    <property type="molecule type" value="Genomic_DNA"/>
</dbReference>
<accession>A0ABU6XSS4</accession>
<name>A0ABU6XSS4_9FABA</name>
<dbReference type="InterPro" id="IPR000305">
    <property type="entry name" value="GIY-YIG_endonuc"/>
</dbReference>
<evidence type="ECO:0000313" key="4">
    <source>
        <dbReference type="Proteomes" id="UP001341840"/>
    </source>
</evidence>
<dbReference type="Gene3D" id="3.40.1440.10">
    <property type="entry name" value="GIY-YIG endonuclease"/>
    <property type="match status" value="1"/>
</dbReference>
<evidence type="ECO:0000256" key="1">
    <source>
        <dbReference type="SAM" id="MobiDB-lite"/>
    </source>
</evidence>
<sequence length="167" mass="18670">MRKRKGSSKTLASSASSTSSSSSSSSSTPHEHGFFACYLLASLNPRFKGHTYIGFTVNPRRRIRQHNGEIGCGAWRTKKKRPWEMVLCIYGFPTNVAALQFEWAWQHPVESLAVRKAAASFKSLSGVANKIKLAYTMLTLPSWQKYGLPFILEFGIEILLLGKWNGL</sequence>
<comment type="caution">
    <text evidence="3">The sequence shown here is derived from an EMBL/GenBank/DDBJ whole genome shotgun (WGS) entry which is preliminary data.</text>
</comment>
<proteinExistence type="predicted"/>
<evidence type="ECO:0000259" key="2">
    <source>
        <dbReference type="PROSITE" id="PS50164"/>
    </source>
</evidence>
<dbReference type="CDD" id="cd10455">
    <property type="entry name" value="GIY-YIG_SLX1"/>
    <property type="match status" value="1"/>
</dbReference>
<organism evidence="3 4">
    <name type="scientific">Stylosanthes scabra</name>
    <dbReference type="NCBI Taxonomy" id="79078"/>
    <lineage>
        <taxon>Eukaryota</taxon>
        <taxon>Viridiplantae</taxon>
        <taxon>Streptophyta</taxon>
        <taxon>Embryophyta</taxon>
        <taxon>Tracheophyta</taxon>
        <taxon>Spermatophyta</taxon>
        <taxon>Magnoliopsida</taxon>
        <taxon>eudicotyledons</taxon>
        <taxon>Gunneridae</taxon>
        <taxon>Pentapetalae</taxon>
        <taxon>rosids</taxon>
        <taxon>fabids</taxon>
        <taxon>Fabales</taxon>
        <taxon>Fabaceae</taxon>
        <taxon>Papilionoideae</taxon>
        <taxon>50 kb inversion clade</taxon>
        <taxon>dalbergioids sensu lato</taxon>
        <taxon>Dalbergieae</taxon>
        <taxon>Pterocarpus clade</taxon>
        <taxon>Stylosanthes</taxon>
    </lineage>
</organism>
<dbReference type="SUPFAM" id="SSF82771">
    <property type="entry name" value="GIY-YIG endonuclease"/>
    <property type="match status" value="1"/>
</dbReference>
<gene>
    <name evidence="3" type="ORF">PIB30_077772</name>
</gene>
<feature type="domain" description="GIY-YIG" evidence="2">
    <location>
        <begin position="33"/>
        <end position="118"/>
    </location>
</feature>
<dbReference type="PANTHER" id="PTHR20208">
    <property type="entry name" value="STRUCTURE-SPECIFIC ENDONUCLEASE SUBUNIT SLX1"/>
    <property type="match status" value="1"/>
</dbReference>
<dbReference type="Proteomes" id="UP001341840">
    <property type="component" value="Unassembled WGS sequence"/>
</dbReference>
<evidence type="ECO:0000313" key="3">
    <source>
        <dbReference type="EMBL" id="MED6199638.1"/>
    </source>
</evidence>
<feature type="compositionally biased region" description="Low complexity" evidence="1">
    <location>
        <begin position="8"/>
        <end position="28"/>
    </location>
</feature>
<reference evidence="3 4" key="1">
    <citation type="journal article" date="2023" name="Plants (Basel)">
        <title>Bridging the Gap: Combining Genomics and Transcriptomics Approaches to Understand Stylosanthes scabra, an Orphan Legume from the Brazilian Caatinga.</title>
        <authorList>
            <person name="Ferreira-Neto J.R.C."/>
            <person name="da Silva M.D."/>
            <person name="Binneck E."/>
            <person name="de Melo N.F."/>
            <person name="da Silva R.H."/>
            <person name="de Melo A.L.T.M."/>
            <person name="Pandolfi V."/>
            <person name="Bustamante F.O."/>
            <person name="Brasileiro-Vidal A.C."/>
            <person name="Benko-Iseppon A.M."/>
        </authorList>
    </citation>
    <scope>NUCLEOTIDE SEQUENCE [LARGE SCALE GENOMIC DNA]</scope>
    <source>
        <tissue evidence="3">Leaves</tissue>
    </source>
</reference>
<keyword evidence="4" id="KW-1185">Reference proteome</keyword>
<protein>
    <recommendedName>
        <fullName evidence="2">GIY-YIG domain-containing protein</fullName>
    </recommendedName>
</protein>
<dbReference type="Pfam" id="PF01541">
    <property type="entry name" value="GIY-YIG"/>
    <property type="match status" value="1"/>
</dbReference>
<dbReference type="PANTHER" id="PTHR20208:SF10">
    <property type="entry name" value="STRUCTURE-SPECIFIC ENDONUCLEASE SUBUNIT SLX1"/>
    <property type="match status" value="1"/>
</dbReference>
<feature type="region of interest" description="Disordered" evidence="1">
    <location>
        <begin position="1"/>
        <end position="28"/>
    </location>
</feature>
<dbReference type="InterPro" id="IPR035901">
    <property type="entry name" value="GIY-YIG_endonuc_sf"/>
</dbReference>